<dbReference type="InterPro" id="IPR036736">
    <property type="entry name" value="ACP-like_sf"/>
</dbReference>
<dbReference type="InterPro" id="IPR006162">
    <property type="entry name" value="Ppantetheine_attach_site"/>
</dbReference>
<dbReference type="Gene3D" id="3.30.559.30">
    <property type="entry name" value="Nonribosomal peptide synthetase, condensation domain"/>
    <property type="match status" value="3"/>
</dbReference>
<dbReference type="InterPro" id="IPR042099">
    <property type="entry name" value="ANL_N_sf"/>
</dbReference>
<dbReference type="InterPro" id="IPR025110">
    <property type="entry name" value="AMP-bd_C"/>
</dbReference>
<keyword evidence="6" id="KW-1185">Reference proteome</keyword>
<dbReference type="InterPro" id="IPR045851">
    <property type="entry name" value="AMP-bd_C_sf"/>
</dbReference>
<dbReference type="PANTHER" id="PTHR45527">
    <property type="entry name" value="NONRIBOSOMAL PEPTIDE SYNTHETASE"/>
    <property type="match status" value="1"/>
</dbReference>
<dbReference type="Pfam" id="PF00501">
    <property type="entry name" value="AMP-binding"/>
    <property type="match status" value="1"/>
</dbReference>
<dbReference type="Pfam" id="PF00550">
    <property type="entry name" value="PP-binding"/>
    <property type="match status" value="1"/>
</dbReference>
<dbReference type="InterPro" id="IPR020845">
    <property type="entry name" value="AMP-binding_CS"/>
</dbReference>
<gene>
    <name evidence="5" type="ORF">Vlu01_03690</name>
</gene>
<dbReference type="Pfam" id="PF00668">
    <property type="entry name" value="Condensation"/>
    <property type="match status" value="3"/>
</dbReference>
<comment type="cofactor">
    <cofactor evidence="1">
        <name>pantetheine 4'-phosphate</name>
        <dbReference type="ChEBI" id="CHEBI:47942"/>
    </cofactor>
</comment>
<dbReference type="CDD" id="cd05930">
    <property type="entry name" value="A_NRPS"/>
    <property type="match status" value="1"/>
</dbReference>
<evidence type="ECO:0000259" key="4">
    <source>
        <dbReference type="PROSITE" id="PS50075"/>
    </source>
</evidence>
<dbReference type="SUPFAM" id="SSF56801">
    <property type="entry name" value="Acetyl-CoA synthetase-like"/>
    <property type="match status" value="1"/>
</dbReference>
<dbReference type="Gene3D" id="3.40.50.12780">
    <property type="entry name" value="N-terminal domain of ligase-like"/>
    <property type="match status" value="1"/>
</dbReference>
<dbReference type="CDD" id="cd19531">
    <property type="entry name" value="LCL_NRPS-like"/>
    <property type="match status" value="2"/>
</dbReference>
<dbReference type="PROSITE" id="PS00455">
    <property type="entry name" value="AMP_BINDING"/>
    <property type="match status" value="1"/>
</dbReference>
<accession>A0ABQ4IPH2</accession>
<dbReference type="PANTHER" id="PTHR45527:SF1">
    <property type="entry name" value="FATTY ACID SYNTHASE"/>
    <property type="match status" value="1"/>
</dbReference>
<dbReference type="Gene3D" id="3.30.559.10">
    <property type="entry name" value="Chloramphenicol acetyltransferase-like domain"/>
    <property type="match status" value="3"/>
</dbReference>
<keyword evidence="2" id="KW-0596">Phosphopantetheine</keyword>
<sequence length="2004" mass="216585">MSRRLNLSPERLALLDSRLRSEGVQRGPRLTVERRGEPARPVLLTPQQRQMWILDQIVGEVSPYVILGGLRIDGPLDVELFTRACRAMSQRHESLRTVFRDFGDGPCQVVLDTLEPRVTVSESLGDPVEAVHKRQDDMALEPFDLAYGPLLRVDVLRFGADDHAVIFGMHHIVSDMWSIGVLMREVMQIYHGLVRGSAALTPLTIDYPDFAIWQAAREGDDETADIAYWTDKLAGADPETGLVGDRPRPAEKSYRGQSVPIAVPATVSAAVTRLAKELGCTRFMVLAAAFATFLVRVGQHEEVVIGTPVAGRPLPELEGLIGCFVNTVALRLDAADDPTFGEFVTRTATTALDAFAHDRTPFEKVVQNLAPGRSLSRNPLFQAMFSFQNAPLPQWDHGDLRIRPLGVEALTAKFDIQLDLIEDGDDLWGRLVYSADLFDEARGALLAEQFNRVLRIAVTEPGQRLSAIDVLDLAWRRRVLGWSDGGDPLTPEAANVYELVARAAQQHPDVVAVATHSGVTTYAQLLGNADRLAARLAAAGVTAGDVVGLAYETDERFLTTMLACWRLGAAYLPLDPEWPDERIAFMLRDCGASVVVGDREPGGFVLLTAEAVEEDSAQAPAVDTDTGRPAYVIFTSGTTGRPKGVAVPQRALLHYVRNVPPRLGWGGTGESYALLQQAFTDFALTTLVTSLTTGGTLRILGRTEATEPAVVATTLSEVDHAKLVPSHLMAIVSTAGPEAVWPRRSLVLGGESIAADDLVRLCTERRARRLVNHYGPTETTIGALTGPVDEIDVTRGTLALGRPVPGMRALVLDAAGRLVPPGVIGELHLAGTQLSEGYVNRPDLTAERFVPDPFGRADAVMYRTGDRVWWDMDGRIRFVGRVDHQVKIRGYRIEPAEVEMAVLAAPGVTACCVCARSDDNSARLVAYVTGEPGAEAVTRREVLDAVSQRLPAHMVPTDVVVLDAMPLQSTGKIDRAALPWPVAAADDLASVVAPAAPDELAMAEAFEAVLGRPVRDAHATFFDLGGDSIKAIHLVSAAREAGFALTTRDVFLHQSVAALAAASPRSEVRAIVHDPGTGVIPTWPVLARMRSAGTRLAGYTHRVLLRLPPTSRPADLQRALDAVVAHHRILAARLETGSAQWRLVVPDAVASSVELVLVDAGGVADDAVDGLIATHVGAASGGLDPREGRNVAAVLFDRGAGERPLLAVVIHHVVVDAVSWGIVLGDLRRAWQQIAAGGAGELPAVPVSMHSWAQAVVDLAGREDVRRRAGFWREIGAGTKAVLPVPDVGAQTHEFVQEIDTRLSARLLDTAAVEFGVGVDELCLTAMGIALSRTFEPGVDEADVLVEVEGHGRDVAGADTVRTVGWLTEIHPVRVPVRAGATGSAAALADAVRDTVGAVRTVAEVGWTYGVLRYLDPAGEEMLGAPDPQIVYNHLGWVGQRSGQGDWEVDTSRAASLRDAAHGLAPRLTRALNLNTRVEGDGDPRVVAEWTWPAGAVPDETVDAVARAWREALVRLAEVAESGAGDIRLAPRRPGARVARVPRRRPMPLSFPQLNNALQPAGLDNPHHNVVVATVLEAAPGAPGATVDVAALRRALVEVVRRHEVLRTRIMEIDGEWRQLVVEEPAWPLRVVDASAAGSAWSVVADVIADEQRVGFTMADGRPVRSALVNLGDGRHVLVMVLHHIVIDPWGYAQLQRDLAEAYQKAIGGKDPRLAPLPVSYLDFAVWQQDRLAAGELDEQVAYWREALRDLPEPPTFTAPEHQLDRPVDGFTQGFTLSEAVTRDVHEVSRRLGVTPFMFLLAAFDTLHACYSGSVDLSVTVPLAGRDQPETQSMVGYFINEIVVRVRLDWAQSFADVTRLVRDSFLQGQANQEAPLRLLFGGQQQLDPMRTMFNLVNYEPFALDLGPLVSSPLKDVGTDNDEAIIPEVITAMQPFNLDFYLAMHERDGVLNGIWLFSPDVVGRDVMGAMVEAFPRLVSMAVADPETALSALRAAVLAETSQEQR</sequence>
<evidence type="ECO:0000256" key="3">
    <source>
        <dbReference type="ARBA" id="ARBA00022553"/>
    </source>
</evidence>
<dbReference type="InterPro" id="IPR009081">
    <property type="entry name" value="PP-bd_ACP"/>
</dbReference>
<proteinExistence type="predicted"/>
<dbReference type="Pfam" id="PF13193">
    <property type="entry name" value="AMP-binding_C"/>
    <property type="match status" value="1"/>
</dbReference>
<evidence type="ECO:0000256" key="2">
    <source>
        <dbReference type="ARBA" id="ARBA00022450"/>
    </source>
</evidence>
<dbReference type="EMBL" id="BOPB01000002">
    <property type="protein sequence ID" value="GIJ19745.1"/>
    <property type="molecule type" value="Genomic_DNA"/>
</dbReference>
<dbReference type="InterPro" id="IPR000873">
    <property type="entry name" value="AMP-dep_synth/lig_dom"/>
</dbReference>
<protein>
    <recommendedName>
        <fullName evidence="4">Carrier domain-containing protein</fullName>
    </recommendedName>
</protein>
<feature type="domain" description="Carrier" evidence="4">
    <location>
        <begin position="993"/>
        <end position="1067"/>
    </location>
</feature>
<keyword evidence="3" id="KW-0597">Phosphoprotein</keyword>
<comment type="caution">
    <text evidence="5">The sequence shown here is derived from an EMBL/GenBank/DDBJ whole genome shotgun (WGS) entry which is preliminary data.</text>
</comment>
<evidence type="ECO:0000313" key="6">
    <source>
        <dbReference type="Proteomes" id="UP000643165"/>
    </source>
</evidence>
<dbReference type="RefSeq" id="WP_203991921.1">
    <property type="nucleotide sequence ID" value="NZ_BOPB01000002.1"/>
</dbReference>
<reference evidence="5 6" key="1">
    <citation type="submission" date="2021-01" db="EMBL/GenBank/DDBJ databases">
        <title>Whole genome shotgun sequence of Verrucosispora lutea NBRC 106530.</title>
        <authorList>
            <person name="Komaki H."/>
            <person name="Tamura T."/>
        </authorList>
    </citation>
    <scope>NUCLEOTIDE SEQUENCE [LARGE SCALE GENOMIC DNA]</scope>
    <source>
        <strain evidence="5 6">NBRC 106530</strain>
    </source>
</reference>
<dbReference type="PROSITE" id="PS50075">
    <property type="entry name" value="CARRIER"/>
    <property type="match status" value="1"/>
</dbReference>
<dbReference type="InterPro" id="IPR001242">
    <property type="entry name" value="Condensation_dom"/>
</dbReference>
<dbReference type="SUPFAM" id="SSF52777">
    <property type="entry name" value="CoA-dependent acyltransferases"/>
    <property type="match status" value="6"/>
</dbReference>
<evidence type="ECO:0000256" key="1">
    <source>
        <dbReference type="ARBA" id="ARBA00001957"/>
    </source>
</evidence>
<dbReference type="InterPro" id="IPR010071">
    <property type="entry name" value="AA_adenyl_dom"/>
</dbReference>
<evidence type="ECO:0000313" key="5">
    <source>
        <dbReference type="EMBL" id="GIJ19745.1"/>
    </source>
</evidence>
<dbReference type="Proteomes" id="UP000643165">
    <property type="component" value="Unassembled WGS sequence"/>
</dbReference>
<dbReference type="InterPro" id="IPR023213">
    <property type="entry name" value="CAT-like_dom_sf"/>
</dbReference>
<dbReference type="NCBIfam" id="TIGR01733">
    <property type="entry name" value="AA-adenyl-dom"/>
    <property type="match status" value="1"/>
</dbReference>
<dbReference type="PROSITE" id="PS00012">
    <property type="entry name" value="PHOSPHOPANTETHEINE"/>
    <property type="match status" value="1"/>
</dbReference>
<dbReference type="Gene3D" id="1.10.1200.10">
    <property type="entry name" value="ACP-like"/>
    <property type="match status" value="1"/>
</dbReference>
<organism evidence="5 6">
    <name type="scientific">Micromonospora lutea</name>
    <dbReference type="NCBI Taxonomy" id="419825"/>
    <lineage>
        <taxon>Bacteria</taxon>
        <taxon>Bacillati</taxon>
        <taxon>Actinomycetota</taxon>
        <taxon>Actinomycetes</taxon>
        <taxon>Micromonosporales</taxon>
        <taxon>Micromonosporaceae</taxon>
        <taxon>Micromonospora</taxon>
    </lineage>
</organism>
<dbReference type="SUPFAM" id="SSF47336">
    <property type="entry name" value="ACP-like"/>
    <property type="match status" value="1"/>
</dbReference>
<dbReference type="Gene3D" id="3.30.300.30">
    <property type="match status" value="1"/>
</dbReference>
<name>A0ABQ4IPH2_9ACTN</name>